<dbReference type="NCBIfam" id="NF003843">
    <property type="entry name" value="PRK05422.1"/>
    <property type="match status" value="1"/>
</dbReference>
<proteinExistence type="inferred from homology"/>
<evidence type="ECO:0000256" key="3">
    <source>
        <dbReference type="HAMAP-Rule" id="MF_00023"/>
    </source>
</evidence>
<comment type="similarity">
    <text evidence="3">Belongs to the SmpB family.</text>
</comment>
<name>A0A1F7VD03_9BACT</name>
<evidence type="ECO:0000256" key="1">
    <source>
        <dbReference type="ARBA" id="ARBA00022490"/>
    </source>
</evidence>
<dbReference type="HAMAP" id="MF_00023">
    <property type="entry name" value="SmpB"/>
    <property type="match status" value="1"/>
</dbReference>
<dbReference type="Gene3D" id="2.40.280.10">
    <property type="match status" value="1"/>
</dbReference>
<evidence type="ECO:0000313" key="4">
    <source>
        <dbReference type="EMBL" id="OGL88422.1"/>
    </source>
</evidence>
<dbReference type="CDD" id="cd09294">
    <property type="entry name" value="SmpB"/>
    <property type="match status" value="1"/>
</dbReference>
<protein>
    <recommendedName>
        <fullName evidence="3">SsrA-binding protein</fullName>
    </recommendedName>
    <alternativeName>
        <fullName evidence="3">Small protein B</fullName>
    </alternativeName>
</protein>
<dbReference type="Proteomes" id="UP000176678">
    <property type="component" value="Unassembled WGS sequence"/>
</dbReference>
<dbReference type="GO" id="GO:0070930">
    <property type="term" value="P:trans-translation-dependent protein tagging"/>
    <property type="evidence" value="ECO:0007669"/>
    <property type="project" value="TreeGrafter"/>
</dbReference>
<dbReference type="GO" id="GO:0005829">
    <property type="term" value="C:cytosol"/>
    <property type="evidence" value="ECO:0007669"/>
    <property type="project" value="TreeGrafter"/>
</dbReference>
<accession>A0A1F7VD03</accession>
<dbReference type="STRING" id="1802410.A3H75_03290"/>
<dbReference type="PANTHER" id="PTHR30308">
    <property type="entry name" value="TMRNA-BINDING COMPONENT OF TRANS-TRANSLATION TAGGING COMPLEX"/>
    <property type="match status" value="1"/>
</dbReference>
<dbReference type="SUPFAM" id="SSF74982">
    <property type="entry name" value="Small protein B (SmpB)"/>
    <property type="match status" value="1"/>
</dbReference>
<dbReference type="PROSITE" id="PS01317">
    <property type="entry name" value="SSRP"/>
    <property type="match status" value="1"/>
</dbReference>
<reference evidence="4 5" key="1">
    <citation type="journal article" date="2016" name="Nat. Commun.">
        <title>Thousands of microbial genomes shed light on interconnected biogeochemical processes in an aquifer system.</title>
        <authorList>
            <person name="Anantharaman K."/>
            <person name="Brown C.T."/>
            <person name="Hug L.A."/>
            <person name="Sharon I."/>
            <person name="Castelle C.J."/>
            <person name="Probst A.J."/>
            <person name="Thomas B.C."/>
            <person name="Singh A."/>
            <person name="Wilkins M.J."/>
            <person name="Karaoz U."/>
            <person name="Brodie E.L."/>
            <person name="Williams K.H."/>
            <person name="Hubbard S.S."/>
            <person name="Banfield J.F."/>
        </authorList>
    </citation>
    <scope>NUCLEOTIDE SEQUENCE [LARGE SCALE GENOMIC DNA]</scope>
</reference>
<evidence type="ECO:0000256" key="2">
    <source>
        <dbReference type="ARBA" id="ARBA00022884"/>
    </source>
</evidence>
<keyword evidence="2 3" id="KW-0694">RNA-binding</keyword>
<dbReference type="InterPro" id="IPR000037">
    <property type="entry name" value="SsrA-bd_prot"/>
</dbReference>
<dbReference type="EMBL" id="MGES01000048">
    <property type="protein sequence ID" value="OGL88422.1"/>
    <property type="molecule type" value="Genomic_DNA"/>
</dbReference>
<dbReference type="GO" id="GO:0070929">
    <property type="term" value="P:trans-translation"/>
    <property type="evidence" value="ECO:0007669"/>
    <property type="project" value="UniProtKB-UniRule"/>
</dbReference>
<gene>
    <name evidence="3" type="primary">smpB</name>
    <name evidence="4" type="ORF">A3H75_03290</name>
</gene>
<comment type="subcellular location">
    <subcellularLocation>
        <location evidence="3">Cytoplasm</location>
    </subcellularLocation>
    <text evidence="3">The tmRNA-SmpB complex associates with stalled 70S ribosomes.</text>
</comment>
<dbReference type="PANTHER" id="PTHR30308:SF2">
    <property type="entry name" value="SSRA-BINDING PROTEIN"/>
    <property type="match status" value="1"/>
</dbReference>
<comment type="function">
    <text evidence="3">Required for rescue of stalled ribosomes mediated by trans-translation. Binds to transfer-messenger RNA (tmRNA), required for stable association of tmRNA with ribosomes. tmRNA and SmpB together mimic tRNA shape, replacing the anticodon stem-loop with SmpB. tmRNA is encoded by the ssrA gene; the 2 termini fold to resemble tRNA(Ala) and it encodes a 'tag peptide', a short internal open reading frame. During trans-translation Ala-aminoacylated tmRNA acts like a tRNA, entering the A-site of stalled ribosomes, displacing the stalled mRNA. The ribosome then switches to translate the ORF on the tmRNA; the nascent peptide is terminated with the 'tag peptide' encoded by the tmRNA and targeted for degradation. The ribosome is freed to recommence translation, which seems to be the essential function of trans-translation.</text>
</comment>
<keyword evidence="1 3" id="KW-0963">Cytoplasm</keyword>
<dbReference type="NCBIfam" id="TIGR00086">
    <property type="entry name" value="smpB"/>
    <property type="match status" value="1"/>
</dbReference>
<dbReference type="Pfam" id="PF01668">
    <property type="entry name" value="SmpB"/>
    <property type="match status" value="1"/>
</dbReference>
<sequence length="147" mass="16495">MKIVASNKRARFDYDILETVEAGLALTGAEVKSVKAGHVSLKGAYAAIGHEGPVILNMHIRHYEPAGKLVGDPTRTRSLLLHKKEVDYLRGKSQEQGLTIVPVSVYIRKNLVKVELGLGRGKKKYDKRETIKKRDHRKEMARVIKRG</sequence>
<dbReference type="GO" id="GO:0003723">
    <property type="term" value="F:RNA binding"/>
    <property type="evidence" value="ECO:0007669"/>
    <property type="project" value="UniProtKB-UniRule"/>
</dbReference>
<organism evidence="4 5">
    <name type="scientific">Candidatus Uhrbacteria bacterium RIFCSPLOWO2_02_FULL_51_9</name>
    <dbReference type="NCBI Taxonomy" id="1802410"/>
    <lineage>
        <taxon>Bacteria</taxon>
        <taxon>Candidatus Uhriibacteriota</taxon>
    </lineage>
</organism>
<comment type="caution">
    <text evidence="4">The sequence shown here is derived from an EMBL/GenBank/DDBJ whole genome shotgun (WGS) entry which is preliminary data.</text>
</comment>
<dbReference type="InterPro" id="IPR020081">
    <property type="entry name" value="SsrA-bd_prot_CS"/>
</dbReference>
<evidence type="ECO:0000313" key="5">
    <source>
        <dbReference type="Proteomes" id="UP000176678"/>
    </source>
</evidence>
<dbReference type="InterPro" id="IPR023620">
    <property type="entry name" value="SmpB"/>
</dbReference>
<dbReference type="AlphaFoldDB" id="A0A1F7VD03"/>